<reference evidence="1 2" key="1">
    <citation type="journal article" date="2015" name="Genome Announc.">
        <title>Expanding the biotechnology potential of lactobacilli through comparative genomics of 213 strains and associated genera.</title>
        <authorList>
            <person name="Sun Z."/>
            <person name="Harris H.M."/>
            <person name="McCann A."/>
            <person name="Guo C."/>
            <person name="Argimon S."/>
            <person name="Zhang W."/>
            <person name="Yang X."/>
            <person name="Jeffery I.B."/>
            <person name="Cooney J.C."/>
            <person name="Kagawa T.F."/>
            <person name="Liu W."/>
            <person name="Song Y."/>
            <person name="Salvetti E."/>
            <person name="Wrobel A."/>
            <person name="Rasinkangas P."/>
            <person name="Parkhill J."/>
            <person name="Rea M.C."/>
            <person name="O'Sullivan O."/>
            <person name="Ritari J."/>
            <person name="Douillard F.P."/>
            <person name="Paul Ross R."/>
            <person name="Yang R."/>
            <person name="Briner A.E."/>
            <person name="Felis G.E."/>
            <person name="de Vos W.M."/>
            <person name="Barrangou R."/>
            <person name="Klaenhammer T.R."/>
            <person name="Caufield P.W."/>
            <person name="Cui Y."/>
            <person name="Zhang H."/>
            <person name="O'Toole P.W."/>
        </authorList>
    </citation>
    <scope>NUCLEOTIDE SEQUENCE [LARGE SCALE GENOMIC DNA]</scope>
    <source>
        <strain evidence="1 2">DSM 20605</strain>
    </source>
</reference>
<evidence type="ECO:0000313" key="1">
    <source>
        <dbReference type="EMBL" id="KRM86863.1"/>
    </source>
</evidence>
<keyword evidence="2" id="KW-1185">Reference proteome</keyword>
<gene>
    <name evidence="1" type="ORF">FD21_GL001452</name>
</gene>
<dbReference type="AlphaFoldDB" id="A0A0R2C4N6"/>
<dbReference type="Proteomes" id="UP000051576">
    <property type="component" value="Unassembled WGS sequence"/>
</dbReference>
<organism evidence="1 2">
    <name type="scientific">Liquorilactobacillus vini DSM 20605</name>
    <dbReference type="NCBI Taxonomy" id="1133569"/>
    <lineage>
        <taxon>Bacteria</taxon>
        <taxon>Bacillati</taxon>
        <taxon>Bacillota</taxon>
        <taxon>Bacilli</taxon>
        <taxon>Lactobacillales</taxon>
        <taxon>Lactobacillaceae</taxon>
        <taxon>Liquorilactobacillus</taxon>
    </lineage>
</organism>
<proteinExistence type="predicted"/>
<dbReference type="RefSeq" id="WP_010581355.1">
    <property type="nucleotide sequence ID" value="NZ_AHYZ01000183.1"/>
</dbReference>
<sequence length="78" mass="9275">MKFNPNIISVKIIGLKKQQVICETETDQIILIKKPKNDFMFTEVMRDLLRTGLWIPVNKKLKQFMKYDWLDNSELFGV</sequence>
<dbReference type="eggNOG" id="ENOG5030AG6">
    <property type="taxonomic scope" value="Bacteria"/>
</dbReference>
<dbReference type="EMBL" id="AYYX01000042">
    <property type="protein sequence ID" value="KRM86863.1"/>
    <property type="molecule type" value="Genomic_DNA"/>
</dbReference>
<dbReference type="STRING" id="1133569.FD21_GL001452"/>
<dbReference type="PATRIC" id="fig|1133569.4.peg.1591"/>
<evidence type="ECO:0000313" key="2">
    <source>
        <dbReference type="Proteomes" id="UP000051576"/>
    </source>
</evidence>
<protein>
    <submittedName>
        <fullName evidence="1">Uncharacterized protein</fullName>
    </submittedName>
</protein>
<accession>A0A0R2C4N6</accession>
<name>A0A0R2C4N6_9LACO</name>
<dbReference type="OrthoDB" id="2156798at2"/>
<comment type="caution">
    <text evidence="1">The sequence shown here is derived from an EMBL/GenBank/DDBJ whole genome shotgun (WGS) entry which is preliminary data.</text>
</comment>